<evidence type="ECO:0000256" key="7">
    <source>
        <dbReference type="ARBA" id="ARBA00022519"/>
    </source>
</evidence>
<evidence type="ECO:0000313" key="14">
    <source>
        <dbReference type="EMBL" id="HGF33729.1"/>
    </source>
</evidence>
<dbReference type="PANTHER" id="PTHR30034">
    <property type="entry name" value="FLAGELLAR MOTOR SWITCH PROTEIN FLIM"/>
    <property type="match status" value="1"/>
</dbReference>
<evidence type="ECO:0000256" key="1">
    <source>
        <dbReference type="ARBA" id="ARBA00004117"/>
    </source>
</evidence>
<keyword evidence="7" id="KW-0997">Cell inner membrane</keyword>
<keyword evidence="5" id="KW-1003">Cell membrane</keyword>
<reference evidence="14" key="1">
    <citation type="journal article" date="2020" name="mSystems">
        <title>Genome- and Community-Level Interaction Insights into Carbon Utilization and Element Cycling Functions of Hydrothermarchaeota in Hydrothermal Sediment.</title>
        <authorList>
            <person name="Zhou Z."/>
            <person name="Liu Y."/>
            <person name="Xu W."/>
            <person name="Pan J."/>
            <person name="Luo Z.H."/>
            <person name="Li M."/>
        </authorList>
    </citation>
    <scope>NUCLEOTIDE SEQUENCE [LARGE SCALE GENOMIC DNA]</scope>
    <source>
        <strain evidence="14">SpSt-897</strain>
    </source>
</reference>
<dbReference type="InterPro" id="IPR028976">
    <property type="entry name" value="CheC-like_sf"/>
</dbReference>
<evidence type="ECO:0000259" key="13">
    <source>
        <dbReference type="Pfam" id="PF01052"/>
    </source>
</evidence>
<evidence type="ECO:0000256" key="9">
    <source>
        <dbReference type="ARBA" id="ARBA00023136"/>
    </source>
</evidence>
<keyword evidence="14" id="KW-0966">Cell projection</keyword>
<dbReference type="CDD" id="cd17908">
    <property type="entry name" value="FliM"/>
    <property type="match status" value="1"/>
</dbReference>
<evidence type="ECO:0000256" key="6">
    <source>
        <dbReference type="ARBA" id="ARBA00022500"/>
    </source>
</evidence>
<keyword evidence="14" id="KW-0969">Cilium</keyword>
<comment type="function">
    <text evidence="11">FliM is one of three proteins (FliG, FliN, FliM) that forms the rotor-mounted switch complex (C ring), located at the base of the basal body. This complex interacts with the CheY and CheZ chemotaxis proteins, in addition to contacting components of the motor that determine the direction of flagellar rotation.</text>
</comment>
<dbReference type="GO" id="GO:0005886">
    <property type="term" value="C:plasma membrane"/>
    <property type="evidence" value="ECO:0007669"/>
    <property type="project" value="UniProtKB-SubCell"/>
</dbReference>
<gene>
    <name evidence="14" type="primary">fliM</name>
    <name evidence="14" type="ORF">ENW96_04970</name>
</gene>
<dbReference type="EMBL" id="DTMF01000129">
    <property type="protein sequence ID" value="HGF33729.1"/>
    <property type="molecule type" value="Genomic_DNA"/>
</dbReference>
<dbReference type="Pfam" id="PF02154">
    <property type="entry name" value="FliM"/>
    <property type="match status" value="1"/>
</dbReference>
<dbReference type="PIRSF" id="PIRSF002888">
    <property type="entry name" value="FliM"/>
    <property type="match status" value="1"/>
</dbReference>
<evidence type="ECO:0000256" key="5">
    <source>
        <dbReference type="ARBA" id="ARBA00022475"/>
    </source>
</evidence>
<evidence type="ECO:0000256" key="11">
    <source>
        <dbReference type="ARBA" id="ARBA00025044"/>
    </source>
</evidence>
<dbReference type="GO" id="GO:0003774">
    <property type="term" value="F:cytoskeletal motor activity"/>
    <property type="evidence" value="ECO:0007669"/>
    <property type="project" value="InterPro"/>
</dbReference>
<dbReference type="GO" id="GO:0009425">
    <property type="term" value="C:bacterial-type flagellum basal body"/>
    <property type="evidence" value="ECO:0007669"/>
    <property type="project" value="UniProtKB-SubCell"/>
</dbReference>
<dbReference type="Gene3D" id="3.40.1550.10">
    <property type="entry name" value="CheC-like"/>
    <property type="match status" value="1"/>
</dbReference>
<sequence>MTKVLSQEEVDALLRGLADGEIEVEANQAAQEDGITPYDFTSQERIIRGRMPTMEVINEHFARAFRISLSMILRRTVDIQTNFVQMLKFGEFLRSLPLPSSFNIYKMEPLRGQSLMVVDSKLVFALVECFLGGSGKTRFKIEGRDFTSIERRIIQKVVLMAFQDLEKAWAPVHPVKMHLVRVEINPMFVGIATPNDIMVISKFQVEMEQTEGFITICMPYATVEPIKGKLYSGFQSEQLEQDMRWTARIQEQILNLEVEVTVELASTMMQARELMDLSAGDVIMFNKRVNDPLLVKVEGIPKFLGHAGQIHNAKALKVQGLLHPQP</sequence>
<dbReference type="AlphaFoldDB" id="A0A7C3Z0H7"/>
<evidence type="ECO:0000256" key="10">
    <source>
        <dbReference type="ARBA" id="ARBA00023143"/>
    </source>
</evidence>
<accession>A0A7C3Z0H7</accession>
<evidence type="ECO:0000256" key="4">
    <source>
        <dbReference type="ARBA" id="ARBA00021898"/>
    </source>
</evidence>
<dbReference type="SUPFAM" id="SSF101801">
    <property type="entry name" value="Surface presentation of antigens (SPOA)"/>
    <property type="match status" value="1"/>
</dbReference>
<keyword evidence="10" id="KW-0975">Bacterial flagellum</keyword>
<dbReference type="PRINTS" id="PR00955">
    <property type="entry name" value="FLGMOTORFLIM"/>
</dbReference>
<evidence type="ECO:0000256" key="2">
    <source>
        <dbReference type="ARBA" id="ARBA00004417"/>
    </source>
</evidence>
<dbReference type="SUPFAM" id="SSF103039">
    <property type="entry name" value="CheC-like"/>
    <property type="match status" value="1"/>
</dbReference>
<feature type="domain" description="Flagellar motor switch protein FliN-like C-terminal" evidence="13">
    <location>
        <begin position="251"/>
        <end position="321"/>
    </location>
</feature>
<dbReference type="PANTHER" id="PTHR30034:SF3">
    <property type="entry name" value="FLAGELLAR MOTOR SWITCH PROTEIN FLIM"/>
    <property type="match status" value="1"/>
</dbReference>
<dbReference type="Gene3D" id="2.30.330.10">
    <property type="entry name" value="SpoA-like"/>
    <property type="match status" value="1"/>
</dbReference>
<dbReference type="GO" id="GO:0050918">
    <property type="term" value="P:positive chemotaxis"/>
    <property type="evidence" value="ECO:0007669"/>
    <property type="project" value="TreeGrafter"/>
</dbReference>
<evidence type="ECO:0000256" key="8">
    <source>
        <dbReference type="ARBA" id="ARBA00022779"/>
    </source>
</evidence>
<name>A0A7C3Z0H7_9BACT</name>
<keyword evidence="14" id="KW-0282">Flagellum</keyword>
<comment type="caution">
    <text evidence="14">The sequence shown here is derived from an EMBL/GenBank/DDBJ whole genome shotgun (WGS) entry which is preliminary data.</text>
</comment>
<evidence type="ECO:0000256" key="12">
    <source>
        <dbReference type="NCBIfam" id="TIGR01397"/>
    </source>
</evidence>
<keyword evidence="8" id="KW-0283">Flagellar rotation</keyword>
<keyword evidence="6" id="KW-0145">Chemotaxis</keyword>
<organism evidence="14">
    <name type="scientific">Desulfobacca acetoxidans</name>
    <dbReference type="NCBI Taxonomy" id="60893"/>
    <lineage>
        <taxon>Bacteria</taxon>
        <taxon>Pseudomonadati</taxon>
        <taxon>Thermodesulfobacteriota</taxon>
        <taxon>Desulfobaccia</taxon>
        <taxon>Desulfobaccales</taxon>
        <taxon>Desulfobaccaceae</taxon>
        <taxon>Desulfobacca</taxon>
    </lineage>
</organism>
<dbReference type="InterPro" id="IPR001689">
    <property type="entry name" value="Flag_FliM"/>
</dbReference>
<comment type="similarity">
    <text evidence="3">Belongs to the FliM family.</text>
</comment>
<protein>
    <recommendedName>
        <fullName evidence="4 12">Flagellar motor switch protein FliM</fullName>
    </recommendedName>
</protein>
<dbReference type="NCBIfam" id="TIGR01397">
    <property type="entry name" value="fliM_switch"/>
    <property type="match status" value="1"/>
</dbReference>
<keyword evidence="9" id="KW-0472">Membrane</keyword>
<evidence type="ECO:0000256" key="3">
    <source>
        <dbReference type="ARBA" id="ARBA00011049"/>
    </source>
</evidence>
<proteinExistence type="inferred from homology"/>
<dbReference type="InterPro" id="IPR001543">
    <property type="entry name" value="FliN-like_C"/>
</dbReference>
<dbReference type="Pfam" id="PF01052">
    <property type="entry name" value="FliMN_C"/>
    <property type="match status" value="1"/>
</dbReference>
<dbReference type="InterPro" id="IPR036429">
    <property type="entry name" value="SpoA-like_sf"/>
</dbReference>
<dbReference type="GO" id="GO:0071978">
    <property type="term" value="P:bacterial-type flagellum-dependent swarming motility"/>
    <property type="evidence" value="ECO:0007669"/>
    <property type="project" value="TreeGrafter"/>
</dbReference>
<comment type="subcellular location">
    <subcellularLocation>
        <location evidence="1">Bacterial flagellum basal body</location>
    </subcellularLocation>
    <subcellularLocation>
        <location evidence="2">Cell inner membrane</location>
        <topology evidence="2">Peripheral membrane protein</topology>
    </subcellularLocation>
</comment>